<name>A0AAE1L7R2_9NEOP</name>
<comment type="caution">
    <text evidence="1">The sequence shown here is derived from an EMBL/GenBank/DDBJ whole genome shotgun (WGS) entry which is preliminary data.</text>
</comment>
<gene>
    <name evidence="1" type="ORF">KUF71_003958</name>
</gene>
<reference evidence="1" key="2">
    <citation type="journal article" date="2023" name="BMC Genomics">
        <title>Pest status, molecular evolution, and epigenetic factors derived from the genome assembly of Frankliniella fusca, a thysanopteran phytovirus vector.</title>
        <authorList>
            <person name="Catto M.A."/>
            <person name="Labadie P.E."/>
            <person name="Jacobson A.L."/>
            <person name="Kennedy G.G."/>
            <person name="Srinivasan R."/>
            <person name="Hunt B.G."/>
        </authorList>
    </citation>
    <scope>NUCLEOTIDE SEQUENCE</scope>
    <source>
        <strain evidence="1">PL_HMW_Pooled</strain>
    </source>
</reference>
<keyword evidence="2" id="KW-1185">Reference proteome</keyword>
<reference evidence="1" key="1">
    <citation type="submission" date="2021-07" db="EMBL/GenBank/DDBJ databases">
        <authorList>
            <person name="Catto M.A."/>
            <person name="Jacobson A."/>
            <person name="Kennedy G."/>
            <person name="Labadie P."/>
            <person name="Hunt B.G."/>
            <person name="Srinivasan R."/>
        </authorList>
    </citation>
    <scope>NUCLEOTIDE SEQUENCE</scope>
    <source>
        <strain evidence="1">PL_HMW_Pooled</strain>
        <tissue evidence="1">Head</tissue>
    </source>
</reference>
<proteinExistence type="predicted"/>
<dbReference type="EMBL" id="JAHWGI010000107">
    <property type="protein sequence ID" value="KAK3909603.1"/>
    <property type="molecule type" value="Genomic_DNA"/>
</dbReference>
<evidence type="ECO:0000313" key="1">
    <source>
        <dbReference type="EMBL" id="KAK3909603.1"/>
    </source>
</evidence>
<dbReference type="AlphaFoldDB" id="A0AAE1L7R2"/>
<dbReference type="Proteomes" id="UP001219518">
    <property type="component" value="Unassembled WGS sequence"/>
</dbReference>
<organism evidence="1 2">
    <name type="scientific">Frankliniella fusca</name>
    <dbReference type="NCBI Taxonomy" id="407009"/>
    <lineage>
        <taxon>Eukaryota</taxon>
        <taxon>Metazoa</taxon>
        <taxon>Ecdysozoa</taxon>
        <taxon>Arthropoda</taxon>
        <taxon>Hexapoda</taxon>
        <taxon>Insecta</taxon>
        <taxon>Pterygota</taxon>
        <taxon>Neoptera</taxon>
        <taxon>Paraneoptera</taxon>
        <taxon>Thysanoptera</taxon>
        <taxon>Terebrantia</taxon>
        <taxon>Thripoidea</taxon>
        <taxon>Thripidae</taxon>
        <taxon>Frankliniella</taxon>
    </lineage>
</organism>
<protein>
    <submittedName>
        <fullName evidence="1">Uncharacterized protein</fullName>
    </submittedName>
</protein>
<accession>A0AAE1L7R2</accession>
<evidence type="ECO:0000313" key="2">
    <source>
        <dbReference type="Proteomes" id="UP001219518"/>
    </source>
</evidence>
<sequence>MKSETDAGCGLPLCEKFTTDCLFMCQFAVNTCEVFRFQNVHFRVVKCVRSVTRV</sequence>